<feature type="compositionally biased region" description="Polar residues" evidence="1">
    <location>
        <begin position="158"/>
        <end position="173"/>
    </location>
</feature>
<accession>A0A183J249</accession>
<evidence type="ECO:0000256" key="1">
    <source>
        <dbReference type="SAM" id="MobiDB-lite"/>
    </source>
</evidence>
<organism evidence="4">
    <name type="scientific">Soboliphyme baturini</name>
    <dbReference type="NCBI Taxonomy" id="241478"/>
    <lineage>
        <taxon>Eukaryota</taxon>
        <taxon>Metazoa</taxon>
        <taxon>Ecdysozoa</taxon>
        <taxon>Nematoda</taxon>
        <taxon>Enoplea</taxon>
        <taxon>Dorylaimia</taxon>
        <taxon>Dioctophymatida</taxon>
        <taxon>Dioctophymatoidea</taxon>
        <taxon>Soboliphymatidae</taxon>
        <taxon>Soboliphyme</taxon>
    </lineage>
</organism>
<dbReference type="AlphaFoldDB" id="A0A183J249"/>
<reference evidence="2 3" key="2">
    <citation type="submission" date="2018-11" db="EMBL/GenBank/DDBJ databases">
        <authorList>
            <consortium name="Pathogen Informatics"/>
        </authorList>
    </citation>
    <scope>NUCLEOTIDE SEQUENCE [LARGE SCALE GENOMIC DNA]</scope>
</reference>
<keyword evidence="3" id="KW-1185">Reference proteome</keyword>
<evidence type="ECO:0000313" key="3">
    <source>
        <dbReference type="Proteomes" id="UP000270296"/>
    </source>
</evidence>
<dbReference type="WBParaSite" id="SBAD_0001029901-mRNA-1">
    <property type="protein sequence ID" value="SBAD_0001029901-mRNA-1"/>
    <property type="gene ID" value="SBAD_0001029901"/>
</dbReference>
<protein>
    <submittedName>
        <fullName evidence="4">Musculoskeletal embryonic nuclear protein 1</fullName>
    </submittedName>
</protein>
<evidence type="ECO:0000313" key="2">
    <source>
        <dbReference type="EMBL" id="VDP27524.1"/>
    </source>
</evidence>
<evidence type="ECO:0000313" key="4">
    <source>
        <dbReference type="WBParaSite" id="SBAD_0001029901-mRNA-1"/>
    </source>
</evidence>
<dbReference type="EMBL" id="UZAM01013387">
    <property type="protein sequence ID" value="VDP27524.1"/>
    <property type="molecule type" value="Genomic_DNA"/>
</dbReference>
<sequence length="173" mass="18750">MLEREDAELQSKWDCLRSAWENHRIAGVQIPVLAHCSMLGKSLAAVTTVTDTGCEYSSPVHSTCPPAVSEARLPQPTACRSSLKSSVSSADVYRRFLVPPYLQGSSVHGGRLADQTVKQQLPSKLLKDDMFNSISAKFPGTVKEKKKKKSKAKEDTSSGDAASRNTSGGKQKK</sequence>
<dbReference type="Proteomes" id="UP000270296">
    <property type="component" value="Unassembled WGS sequence"/>
</dbReference>
<gene>
    <name evidence="2" type="ORF">SBAD_LOCUS9947</name>
</gene>
<reference evidence="4" key="1">
    <citation type="submission" date="2016-06" db="UniProtKB">
        <authorList>
            <consortium name="WormBaseParasite"/>
        </authorList>
    </citation>
    <scope>IDENTIFICATION</scope>
</reference>
<feature type="region of interest" description="Disordered" evidence="1">
    <location>
        <begin position="137"/>
        <end position="173"/>
    </location>
</feature>
<name>A0A183J249_9BILA</name>
<proteinExistence type="predicted"/>